<protein>
    <submittedName>
        <fullName evidence="3">(E,E)-germacrene B synthase</fullName>
    </submittedName>
</protein>
<evidence type="ECO:0000313" key="4">
    <source>
        <dbReference type="Proteomes" id="UP000823775"/>
    </source>
</evidence>
<dbReference type="InterPro" id="IPR005630">
    <property type="entry name" value="Terpene_synthase_metal-bd"/>
</dbReference>
<dbReference type="Gene3D" id="1.10.600.10">
    <property type="entry name" value="Farnesyl Diphosphate Synthase"/>
    <property type="match status" value="1"/>
</dbReference>
<comment type="caution">
    <text evidence="3">The sequence shown here is derived from an EMBL/GenBank/DDBJ whole genome shotgun (WGS) entry which is preliminary data.</text>
</comment>
<reference evidence="3 4" key="1">
    <citation type="journal article" date="2021" name="BMC Genomics">
        <title>Datura genome reveals duplications of psychoactive alkaloid biosynthetic genes and high mutation rate following tissue culture.</title>
        <authorList>
            <person name="Rajewski A."/>
            <person name="Carter-House D."/>
            <person name="Stajich J."/>
            <person name="Litt A."/>
        </authorList>
    </citation>
    <scope>NUCLEOTIDE SEQUENCE [LARGE SCALE GENOMIC DNA]</scope>
    <source>
        <strain evidence="3">AR-01</strain>
    </source>
</reference>
<dbReference type="Proteomes" id="UP000823775">
    <property type="component" value="Unassembled WGS sequence"/>
</dbReference>
<evidence type="ECO:0000313" key="3">
    <source>
        <dbReference type="EMBL" id="MCE5166207.1"/>
    </source>
</evidence>
<dbReference type="InterPro" id="IPR050148">
    <property type="entry name" value="Terpene_synthase-like"/>
</dbReference>
<feature type="non-terminal residue" evidence="3">
    <location>
        <position position="1"/>
    </location>
</feature>
<keyword evidence="4" id="KW-1185">Reference proteome</keyword>
<proteinExistence type="predicted"/>
<dbReference type="Pfam" id="PF03936">
    <property type="entry name" value="Terpene_synth_C"/>
    <property type="match status" value="1"/>
</dbReference>
<gene>
    <name evidence="3" type="primary">SSTLH1</name>
    <name evidence="3" type="ORF">HAX54_015821</name>
</gene>
<dbReference type="PANTHER" id="PTHR31225:SF225">
    <property type="entry name" value="SESQUITERPENE SYNTHASE 12"/>
    <property type="match status" value="1"/>
</dbReference>
<keyword evidence="1" id="KW-0479">Metal-binding</keyword>
<accession>A0ABS8Y6Q5</accession>
<evidence type="ECO:0000256" key="1">
    <source>
        <dbReference type="ARBA" id="ARBA00022723"/>
    </source>
</evidence>
<evidence type="ECO:0000259" key="2">
    <source>
        <dbReference type="Pfam" id="PF03936"/>
    </source>
</evidence>
<dbReference type="InterPro" id="IPR008949">
    <property type="entry name" value="Isoprenoid_synthase_dom_sf"/>
</dbReference>
<sequence>WDVSAIDSVASYLKPVYQVLLDVYSEMEQVLAKECNSYRVYYAKYEMKKLVRAYFKEAQWLSAGYIPNCEEHMENALVSCGCLMAATTSLAGVEEFISKETFEWLMNEPLIVRASSIICRAMDDIIGHE</sequence>
<organism evidence="3 4">
    <name type="scientific">Datura stramonium</name>
    <name type="common">Jimsonweed</name>
    <name type="synonym">Common thornapple</name>
    <dbReference type="NCBI Taxonomy" id="4076"/>
    <lineage>
        <taxon>Eukaryota</taxon>
        <taxon>Viridiplantae</taxon>
        <taxon>Streptophyta</taxon>
        <taxon>Embryophyta</taxon>
        <taxon>Tracheophyta</taxon>
        <taxon>Spermatophyta</taxon>
        <taxon>Magnoliopsida</taxon>
        <taxon>eudicotyledons</taxon>
        <taxon>Gunneridae</taxon>
        <taxon>Pentapetalae</taxon>
        <taxon>asterids</taxon>
        <taxon>lamiids</taxon>
        <taxon>Solanales</taxon>
        <taxon>Solanaceae</taxon>
        <taxon>Solanoideae</taxon>
        <taxon>Datureae</taxon>
        <taxon>Datura</taxon>
    </lineage>
</organism>
<feature type="domain" description="Terpene synthase metal-binding" evidence="2">
    <location>
        <begin position="1"/>
        <end position="129"/>
    </location>
</feature>
<dbReference type="SUPFAM" id="SSF48576">
    <property type="entry name" value="Terpenoid synthases"/>
    <property type="match status" value="1"/>
</dbReference>
<feature type="non-terminal residue" evidence="3">
    <location>
        <position position="129"/>
    </location>
</feature>
<name>A0ABS8Y6Q5_DATST</name>
<dbReference type="PANTHER" id="PTHR31225">
    <property type="entry name" value="OS04G0344100 PROTEIN-RELATED"/>
    <property type="match status" value="1"/>
</dbReference>
<dbReference type="EMBL" id="JACEIK010020114">
    <property type="protein sequence ID" value="MCE5166207.1"/>
    <property type="molecule type" value="Genomic_DNA"/>
</dbReference>